<name>A0A378RN85_MYROD</name>
<dbReference type="SUPFAM" id="SSF48452">
    <property type="entry name" value="TPR-like"/>
    <property type="match status" value="1"/>
</dbReference>
<evidence type="ECO:0000256" key="1">
    <source>
        <dbReference type="ARBA" id="ARBA00022729"/>
    </source>
</evidence>
<dbReference type="InterPro" id="IPR017689">
    <property type="entry name" value="BamD"/>
</dbReference>
<reference evidence="5 6" key="1">
    <citation type="submission" date="2018-06" db="EMBL/GenBank/DDBJ databases">
        <authorList>
            <consortium name="Pathogen Informatics"/>
            <person name="Doyle S."/>
        </authorList>
    </citation>
    <scope>NUCLEOTIDE SEQUENCE [LARGE SCALE GENOMIC DNA]</scope>
    <source>
        <strain evidence="5 6">NCTC11179</strain>
    </source>
</reference>
<keyword evidence="5" id="KW-0449">Lipoprotein</keyword>
<proteinExistence type="predicted"/>
<keyword evidence="1" id="KW-0732">Signal</keyword>
<feature type="domain" description="Outer membrane lipoprotein BamD-like" evidence="4">
    <location>
        <begin position="170"/>
        <end position="263"/>
    </location>
</feature>
<dbReference type="Proteomes" id="UP000255024">
    <property type="component" value="Unassembled WGS sequence"/>
</dbReference>
<evidence type="ECO:0000256" key="2">
    <source>
        <dbReference type="ARBA" id="ARBA00023136"/>
    </source>
</evidence>
<evidence type="ECO:0000259" key="4">
    <source>
        <dbReference type="Pfam" id="PF13525"/>
    </source>
</evidence>
<keyword evidence="6" id="KW-1185">Reference proteome</keyword>
<dbReference type="RefSeq" id="WP_115091674.1">
    <property type="nucleotide sequence ID" value="NZ_CP068107.1"/>
</dbReference>
<keyword evidence="3" id="KW-0998">Cell outer membrane</keyword>
<dbReference type="Pfam" id="PF13525">
    <property type="entry name" value="YfiO"/>
    <property type="match status" value="2"/>
</dbReference>
<dbReference type="AlphaFoldDB" id="A0A378RN85"/>
<feature type="domain" description="Outer membrane lipoprotein BamD-like" evidence="4">
    <location>
        <begin position="36"/>
        <end position="169"/>
    </location>
</feature>
<evidence type="ECO:0000313" key="5">
    <source>
        <dbReference type="EMBL" id="STZ28434.1"/>
    </source>
</evidence>
<evidence type="ECO:0000256" key="3">
    <source>
        <dbReference type="ARBA" id="ARBA00023237"/>
    </source>
</evidence>
<organism evidence="5 6">
    <name type="scientific">Myroides odoratus</name>
    <name type="common">Flavobacterium odoratum</name>
    <dbReference type="NCBI Taxonomy" id="256"/>
    <lineage>
        <taxon>Bacteria</taxon>
        <taxon>Pseudomonadati</taxon>
        <taxon>Bacteroidota</taxon>
        <taxon>Flavobacteriia</taxon>
        <taxon>Flavobacteriales</taxon>
        <taxon>Flavobacteriaceae</taxon>
        <taxon>Myroides</taxon>
    </lineage>
</organism>
<protein>
    <submittedName>
        <fullName evidence="5">DNA uptake lipoprotein</fullName>
    </submittedName>
</protein>
<keyword evidence="2" id="KW-0472">Membrane</keyword>
<dbReference type="InterPro" id="IPR039565">
    <property type="entry name" value="BamD-like"/>
</dbReference>
<accession>A0A378RN85</accession>
<evidence type="ECO:0000313" key="6">
    <source>
        <dbReference type="Proteomes" id="UP000255024"/>
    </source>
</evidence>
<dbReference type="PROSITE" id="PS51257">
    <property type="entry name" value="PROKAR_LIPOPROTEIN"/>
    <property type="match status" value="1"/>
</dbReference>
<dbReference type="InterPro" id="IPR011990">
    <property type="entry name" value="TPR-like_helical_dom_sf"/>
</dbReference>
<sequence length="268" mass="31104">MKKYVGLSLLALTFVGCSPLQKAMKSEDLELKKDVANTYYEQQKYRKAIRLYEQVETSFRGRPGYEDMYFNFAEATYVTKDYMLAAERFKLFAATYPRAERREEALLKEIKCGVELSPVYSLDQTITNTTIGKLQKFIDQYPGSDFIFEANSIMSEMNKKLEQKSFENAKQLNTIGAYTRNYGAAIVALDNFIYDFPGTEYKEDALYYKLDSAYKLAMNSVYSRLEERLNNAKGMYEALIRFNSETKYKEKADKMLAEINTELQKISK</sequence>
<dbReference type="NCBIfam" id="TIGR03302">
    <property type="entry name" value="OM_YfiO"/>
    <property type="match status" value="1"/>
</dbReference>
<gene>
    <name evidence="5" type="ORF">NCTC11179_01980</name>
</gene>
<dbReference type="Gene3D" id="1.25.40.10">
    <property type="entry name" value="Tetratricopeptide repeat domain"/>
    <property type="match status" value="1"/>
</dbReference>
<dbReference type="EMBL" id="UGQL01000001">
    <property type="protein sequence ID" value="STZ28434.1"/>
    <property type="molecule type" value="Genomic_DNA"/>
</dbReference>